<evidence type="ECO:0000256" key="1">
    <source>
        <dbReference type="SAM" id="Coils"/>
    </source>
</evidence>
<proteinExistence type="predicted"/>
<feature type="coiled-coil region" evidence="1">
    <location>
        <begin position="38"/>
        <end position="72"/>
    </location>
</feature>
<protein>
    <submittedName>
        <fullName evidence="2">Uncharacterized protein</fullName>
    </submittedName>
</protein>
<feature type="non-terminal residue" evidence="2">
    <location>
        <position position="1"/>
    </location>
</feature>
<organism evidence="2">
    <name type="scientific">marine sediment metagenome</name>
    <dbReference type="NCBI Taxonomy" id="412755"/>
    <lineage>
        <taxon>unclassified sequences</taxon>
        <taxon>metagenomes</taxon>
        <taxon>ecological metagenomes</taxon>
    </lineage>
</organism>
<comment type="caution">
    <text evidence="2">The sequence shown here is derived from an EMBL/GenBank/DDBJ whole genome shotgun (WGS) entry which is preliminary data.</text>
</comment>
<dbReference type="AlphaFoldDB" id="X1ARK4"/>
<keyword evidence="1" id="KW-0175">Coiled coil</keyword>
<feature type="coiled-coil region" evidence="1">
    <location>
        <begin position="103"/>
        <end position="172"/>
    </location>
</feature>
<reference evidence="2" key="1">
    <citation type="journal article" date="2014" name="Front. Microbiol.">
        <title>High frequency of phylogenetically diverse reductive dehalogenase-homologous genes in deep subseafloor sedimentary metagenomes.</title>
        <authorList>
            <person name="Kawai M."/>
            <person name="Futagami T."/>
            <person name="Toyoda A."/>
            <person name="Takaki Y."/>
            <person name="Nishi S."/>
            <person name="Hori S."/>
            <person name="Arai W."/>
            <person name="Tsubouchi T."/>
            <person name="Morono Y."/>
            <person name="Uchiyama I."/>
            <person name="Ito T."/>
            <person name="Fujiyama A."/>
            <person name="Inagaki F."/>
            <person name="Takami H."/>
        </authorList>
    </citation>
    <scope>NUCLEOTIDE SEQUENCE</scope>
    <source>
        <strain evidence="2">Expedition CK06-06</strain>
    </source>
</reference>
<dbReference type="EMBL" id="BART01011464">
    <property type="protein sequence ID" value="GAG85444.1"/>
    <property type="molecule type" value="Genomic_DNA"/>
</dbReference>
<sequence>HYWEIIHPLVKEYTIMLVKYVNDLGEGTEEVDHLKRSLELEINNSAELSDENRKLKAQISDLVIEKKALDEKIQDMIKARPSVTAEEVNALKMLTSSQYDVSSNDLENLLKQAVQEVRESEEIRKTREDRDKMQKELEDAKKNFEKIQAEVGETFQKKLLTSQARIDELEEELENLRN</sequence>
<gene>
    <name evidence="2" type="ORF">S01H4_24421</name>
</gene>
<name>X1ARK4_9ZZZZ</name>
<accession>X1ARK4</accession>
<evidence type="ECO:0000313" key="2">
    <source>
        <dbReference type="EMBL" id="GAG85444.1"/>
    </source>
</evidence>